<dbReference type="AlphaFoldDB" id="A0A4V2QEB3"/>
<evidence type="ECO:0000256" key="2">
    <source>
        <dbReference type="PIRNR" id="PIRNR006429"/>
    </source>
</evidence>
<feature type="domain" description="Glutamate synthase" evidence="3">
    <location>
        <begin position="102"/>
        <end position="413"/>
    </location>
</feature>
<reference evidence="4 5" key="1">
    <citation type="submission" date="2019-03" db="EMBL/GenBank/DDBJ databases">
        <title>Genomic Encyclopedia of Type Strains, Phase IV (KMG-IV): sequencing the most valuable type-strain genomes for metagenomic binning, comparative biology and taxonomic classification.</title>
        <authorList>
            <person name="Goeker M."/>
        </authorList>
    </citation>
    <scope>NUCLEOTIDE SEQUENCE [LARGE SCALE GENOMIC DNA]</scope>
    <source>
        <strain evidence="4 5">LX-B</strain>
    </source>
</reference>
<evidence type="ECO:0000313" key="5">
    <source>
        <dbReference type="Proteomes" id="UP000295008"/>
    </source>
</evidence>
<comment type="similarity">
    <text evidence="1 2">Belongs to the glutamate synthase family.</text>
</comment>
<accession>A0A4V2QEB3</accession>
<organism evidence="4 5">
    <name type="scientific">Hydrogenispora ethanolica</name>
    <dbReference type="NCBI Taxonomy" id="1082276"/>
    <lineage>
        <taxon>Bacteria</taxon>
        <taxon>Bacillati</taxon>
        <taxon>Bacillota</taxon>
        <taxon>Hydrogenispora</taxon>
    </lineage>
</organism>
<dbReference type="RefSeq" id="WP_132014635.1">
    <property type="nucleotide sequence ID" value="NZ_SLUN01000014.1"/>
</dbReference>
<dbReference type="EMBL" id="SLUN01000014">
    <property type="protein sequence ID" value="TCL67377.1"/>
    <property type="molecule type" value="Genomic_DNA"/>
</dbReference>
<keyword evidence="5" id="KW-1185">Reference proteome</keyword>
<dbReference type="OrthoDB" id="9758182at2"/>
<dbReference type="PANTHER" id="PTHR43819">
    <property type="entry name" value="ARCHAEAL-TYPE GLUTAMATE SYNTHASE [NADPH]"/>
    <property type="match status" value="1"/>
</dbReference>
<comment type="caution">
    <text evidence="4">The sequence shown here is derived from an EMBL/GenBank/DDBJ whole genome shotgun (WGS) entry which is preliminary data.</text>
</comment>
<dbReference type="CDD" id="cd02808">
    <property type="entry name" value="GltS_FMN"/>
    <property type="match status" value="1"/>
</dbReference>
<protein>
    <submittedName>
        <fullName evidence="4">Glutamate synthase-like protein</fullName>
    </submittedName>
</protein>
<dbReference type="GO" id="GO:0015930">
    <property type="term" value="F:glutamate synthase activity"/>
    <property type="evidence" value="ECO:0007669"/>
    <property type="project" value="InterPro"/>
</dbReference>
<evidence type="ECO:0000313" key="4">
    <source>
        <dbReference type="EMBL" id="TCL67377.1"/>
    </source>
</evidence>
<dbReference type="SUPFAM" id="SSF51395">
    <property type="entry name" value="FMN-linked oxidoreductases"/>
    <property type="match status" value="1"/>
</dbReference>
<evidence type="ECO:0000256" key="1">
    <source>
        <dbReference type="ARBA" id="ARBA00009716"/>
    </source>
</evidence>
<dbReference type="Proteomes" id="UP000295008">
    <property type="component" value="Unassembled WGS sequence"/>
</dbReference>
<dbReference type="InterPro" id="IPR013785">
    <property type="entry name" value="Aldolase_TIM"/>
</dbReference>
<dbReference type="InterPro" id="IPR024188">
    <property type="entry name" value="GltB"/>
</dbReference>
<proteinExistence type="inferred from homology"/>
<gene>
    <name evidence="4" type="ORF">EDC14_101466</name>
</gene>
<evidence type="ECO:0000259" key="3">
    <source>
        <dbReference type="Pfam" id="PF01645"/>
    </source>
</evidence>
<dbReference type="InterPro" id="IPR002932">
    <property type="entry name" value="Glu_synthdom"/>
</dbReference>
<dbReference type="Pfam" id="PF01645">
    <property type="entry name" value="Glu_synthase"/>
    <property type="match status" value="1"/>
</dbReference>
<name>A0A4V2QEB3_HYDET</name>
<dbReference type="Gene3D" id="3.20.20.70">
    <property type="entry name" value="Aldolase class I"/>
    <property type="match status" value="1"/>
</dbReference>
<dbReference type="PANTHER" id="PTHR43819:SF1">
    <property type="entry name" value="ARCHAEAL-TYPE GLUTAMATE SYNTHASE [NADPH]"/>
    <property type="match status" value="1"/>
</dbReference>
<dbReference type="GO" id="GO:0006537">
    <property type="term" value="P:glutamate biosynthetic process"/>
    <property type="evidence" value="ECO:0007669"/>
    <property type="project" value="InterPro"/>
</dbReference>
<sequence>MLKLVGNWVRSVAHETLEKALTRMIRDQYVENLFELVPAAKKVNPIYLVEIAMRAAQGSPIPRPLGSPVHFSPWEKILFNPVHLSSFPTPENVTIRTSVTIGQRARKPLTISIPVMIAAMSFGGALSKSAKIALAKAATMAGTATNSGEAGLLMEEREAAQLFIGQYNRGGWLNAPEQYRLLDAIEIQLGQGAQGSTYQRTTAKNIGADYQAVFGLKDGEDAVIHSRLPGVDTQADFIELVRRLRHETRVPVGLKIAATHHLEKELQIALEAGVDFITLDGAEGGTHGGSPTLQDDVGLPTLFAVTRAAEFLAEKKAAGAVNLLATGGLVTPGQMLKAIALGADAVYIGTAAVMALISEQMVESVPFEPPTSLVVYTGKMTDSLDIEKGARSLFRYLNACVQEMEQVAISAGKTSLADLSKADLCCLDPFVAKATGLELGYIAPQKQQQFFGDLDRLAFAQATADPLPERELN</sequence>
<dbReference type="PIRSF" id="PIRSF006429">
    <property type="entry name" value="GOGAT_lg_2"/>
    <property type="match status" value="1"/>
</dbReference>